<keyword evidence="2" id="KW-1185">Reference proteome</keyword>
<sequence>MFHFERWLYAASGFSIKQFDVISESSQKPVVYEVNETLGKMERIFLLYGQVQSRVFARSILWQDYKIMRAKCMIKLTPRCKPLFLDSPL</sequence>
<evidence type="ECO:0000313" key="2">
    <source>
        <dbReference type="Proteomes" id="UP000271098"/>
    </source>
</evidence>
<dbReference type="AlphaFoldDB" id="A0A183DLP5"/>
<protein>
    <submittedName>
        <fullName evidence="3">ATP-grasp domain-containing protein</fullName>
    </submittedName>
</protein>
<organism evidence="3">
    <name type="scientific">Gongylonema pulchrum</name>
    <dbReference type="NCBI Taxonomy" id="637853"/>
    <lineage>
        <taxon>Eukaryota</taxon>
        <taxon>Metazoa</taxon>
        <taxon>Ecdysozoa</taxon>
        <taxon>Nematoda</taxon>
        <taxon>Chromadorea</taxon>
        <taxon>Rhabditida</taxon>
        <taxon>Spirurina</taxon>
        <taxon>Spiruromorpha</taxon>
        <taxon>Spiruroidea</taxon>
        <taxon>Gongylonematidae</taxon>
        <taxon>Gongylonema</taxon>
    </lineage>
</organism>
<accession>A0A183DLP5</accession>
<evidence type="ECO:0000313" key="3">
    <source>
        <dbReference type="WBParaSite" id="GPUH_0000964701-mRNA-1"/>
    </source>
</evidence>
<evidence type="ECO:0000313" key="1">
    <source>
        <dbReference type="EMBL" id="VDK75031.1"/>
    </source>
</evidence>
<dbReference type="WBParaSite" id="GPUH_0000964701-mRNA-1">
    <property type="protein sequence ID" value="GPUH_0000964701-mRNA-1"/>
    <property type="gene ID" value="GPUH_0000964701"/>
</dbReference>
<name>A0A183DLP5_9BILA</name>
<reference evidence="1 2" key="2">
    <citation type="submission" date="2018-11" db="EMBL/GenBank/DDBJ databases">
        <authorList>
            <consortium name="Pathogen Informatics"/>
        </authorList>
    </citation>
    <scope>NUCLEOTIDE SEQUENCE [LARGE SCALE GENOMIC DNA]</scope>
</reference>
<reference evidence="3" key="1">
    <citation type="submission" date="2016-06" db="UniProtKB">
        <authorList>
            <consortium name="WormBaseParasite"/>
        </authorList>
    </citation>
    <scope>IDENTIFICATION</scope>
</reference>
<gene>
    <name evidence="1" type="ORF">GPUH_LOCUS9637</name>
</gene>
<dbReference type="Proteomes" id="UP000271098">
    <property type="component" value="Unassembled WGS sequence"/>
</dbReference>
<proteinExistence type="predicted"/>
<dbReference type="EMBL" id="UYRT01032451">
    <property type="protein sequence ID" value="VDK75031.1"/>
    <property type="molecule type" value="Genomic_DNA"/>
</dbReference>